<organism evidence="2 3">
    <name type="scientific">Candidatus Thiodictyon syntrophicum</name>
    <dbReference type="NCBI Taxonomy" id="1166950"/>
    <lineage>
        <taxon>Bacteria</taxon>
        <taxon>Pseudomonadati</taxon>
        <taxon>Pseudomonadota</taxon>
        <taxon>Gammaproteobacteria</taxon>
        <taxon>Chromatiales</taxon>
        <taxon>Chromatiaceae</taxon>
        <taxon>Thiodictyon</taxon>
    </lineage>
</organism>
<dbReference type="PANTHER" id="PTHR23355">
    <property type="entry name" value="RIBONUCLEASE"/>
    <property type="match status" value="1"/>
</dbReference>
<accession>A0A2K8U4V9</accession>
<dbReference type="OrthoDB" id="9764149at2"/>
<evidence type="ECO:0000313" key="2">
    <source>
        <dbReference type="EMBL" id="AUB80626.1"/>
    </source>
</evidence>
<dbReference type="GO" id="GO:0000932">
    <property type="term" value="C:P-body"/>
    <property type="evidence" value="ECO:0007669"/>
    <property type="project" value="TreeGrafter"/>
</dbReference>
<dbReference type="InterPro" id="IPR012340">
    <property type="entry name" value="NA-bd_OB-fold"/>
</dbReference>
<dbReference type="GO" id="GO:0003723">
    <property type="term" value="F:RNA binding"/>
    <property type="evidence" value="ECO:0007669"/>
    <property type="project" value="InterPro"/>
</dbReference>
<dbReference type="InterPro" id="IPR056404">
    <property type="entry name" value="HTH_RNase_II"/>
</dbReference>
<dbReference type="AlphaFoldDB" id="A0A2K8U4V9"/>
<dbReference type="EMBL" id="CP020370">
    <property type="protein sequence ID" value="AUB80626.1"/>
    <property type="molecule type" value="Genomic_DNA"/>
</dbReference>
<dbReference type="InterPro" id="IPR050180">
    <property type="entry name" value="RNR_Ribonuclease"/>
</dbReference>
<dbReference type="Gene3D" id="2.40.50.140">
    <property type="entry name" value="Nucleic acid-binding proteins"/>
    <property type="match status" value="1"/>
</dbReference>
<evidence type="ECO:0000259" key="1">
    <source>
        <dbReference type="SMART" id="SM00955"/>
    </source>
</evidence>
<dbReference type="InterPro" id="IPR040596">
    <property type="entry name" value="RNase_II_C_S1"/>
</dbReference>
<keyword evidence="3" id="KW-1185">Reference proteome</keyword>
<dbReference type="InterPro" id="IPR001900">
    <property type="entry name" value="RNase_II/R"/>
</dbReference>
<dbReference type="Pfam" id="PF00773">
    <property type="entry name" value="RNB"/>
    <property type="match status" value="2"/>
</dbReference>
<dbReference type="Pfam" id="PF18614">
    <property type="entry name" value="RNase_II_C_S1"/>
    <property type="match status" value="1"/>
</dbReference>
<name>A0A2K8U4V9_9GAMM</name>
<dbReference type="InterPro" id="IPR036388">
    <property type="entry name" value="WH-like_DNA-bd_sf"/>
</dbReference>
<dbReference type="SMART" id="SM00955">
    <property type="entry name" value="RNB"/>
    <property type="match status" value="1"/>
</dbReference>
<proteinExistence type="predicted"/>
<dbReference type="Pfam" id="PF23161">
    <property type="entry name" value="HTH_RNase_II"/>
    <property type="match status" value="1"/>
</dbReference>
<dbReference type="PANTHER" id="PTHR23355:SF42">
    <property type="entry name" value="RIBONUCLEASE II, CHLOROPLASTIC_MITOCHONDRIAL"/>
    <property type="match status" value="1"/>
</dbReference>
<reference evidence="2 3" key="1">
    <citation type="submission" date="2017-03" db="EMBL/GenBank/DDBJ databases">
        <title>Complete genome sequence of Candidatus 'Thiodictyon syntrophicum' sp. nov. strain Cad16T, a photolithoautotroph purple sulfur bacterium isolated from an alpine meromictic lake.</title>
        <authorList>
            <person name="Luedin S.M."/>
            <person name="Pothier J.F."/>
            <person name="Danza F."/>
            <person name="Storelli N."/>
            <person name="Wittwer M."/>
            <person name="Tonolla M."/>
        </authorList>
    </citation>
    <scope>NUCLEOTIDE SEQUENCE [LARGE SCALE GENOMIC DNA]</scope>
    <source>
        <strain evidence="2 3">Cad16T</strain>
    </source>
</reference>
<gene>
    <name evidence="2" type="ORF">THSYN_06440</name>
</gene>
<evidence type="ECO:0000313" key="3">
    <source>
        <dbReference type="Proteomes" id="UP000232638"/>
    </source>
</evidence>
<dbReference type="Proteomes" id="UP000232638">
    <property type="component" value="Chromosome"/>
</dbReference>
<dbReference type="GO" id="GO:0000175">
    <property type="term" value="F:3'-5'-RNA exonuclease activity"/>
    <property type="evidence" value="ECO:0007669"/>
    <property type="project" value="TreeGrafter"/>
</dbReference>
<dbReference type="KEGG" id="tsy:THSYN_06440"/>
<dbReference type="GO" id="GO:0006402">
    <property type="term" value="P:mRNA catabolic process"/>
    <property type="evidence" value="ECO:0007669"/>
    <property type="project" value="TreeGrafter"/>
</dbReference>
<dbReference type="Gene3D" id="1.10.10.10">
    <property type="entry name" value="Winged helix-like DNA-binding domain superfamily/Winged helix DNA-binding domain"/>
    <property type="match status" value="1"/>
</dbReference>
<dbReference type="SUPFAM" id="SSF50249">
    <property type="entry name" value="Nucleic acid-binding proteins"/>
    <property type="match status" value="2"/>
</dbReference>
<dbReference type="RefSeq" id="WP_100918418.1">
    <property type="nucleotide sequence ID" value="NZ_CP020370.1"/>
</dbReference>
<feature type="domain" description="RNB" evidence="1">
    <location>
        <begin position="232"/>
        <end position="504"/>
    </location>
</feature>
<sequence>MSTHQPSPPANSLVLYKVHPARIVNLGEKIEIELAGGQSKRVRAKDIELLHPGPLRSLTELAPQQGEPEAAWELLEGAETTLQELAELAFNAFTPATAWAAWQLVADGLSFSGTPAAIRARTREEVERIRAERGAKANAESDWQAFLVRMADSCPAPEDGARLGEVERLALGQSERSRILEALGHEQTPINAHRALIQVGYWTDRHNPYPRRCAVPTAEPGQPVPGLIEEDRLDLTALPAYAIDDVGNQDPDDALSLDGDCLWVHVADVAALVATEGEIEREARARGSNLYLPEGVINMLPAGVTEALGLGLQPLSPALSFALRCDDQGELLSVAVHRTWIRAQRLTYDEVDGRLTEEPFAALRALTDRFRARRTAAGATSLDLPEVSVRVEDGRVTIRPLPRLASRELVADAMLMAGEGAARFCLEHAIPIPFATQAPPEAGEQPRDLAAMYARRRAFKPSRLVGAPDPHAGLGLALYTRATSPLRRYSDLLVHQQIRAWLAGLPTLTAEQVTERIGEAETAAALVRRTERLSNLHWKLVYLKDHPDWQGQATIVGKEDRKGVALVPLLALETRLRLREEPALNQGLRVAVRDVDIPAQTVSFRVLG</sequence>
<protein>
    <submittedName>
        <fullName evidence="2">Exoribonuclease II</fullName>
    </submittedName>
</protein>